<feature type="transmembrane region" description="Helical" evidence="7">
    <location>
        <begin position="269"/>
        <end position="289"/>
    </location>
</feature>
<feature type="transmembrane region" description="Helical" evidence="7">
    <location>
        <begin position="197"/>
        <end position="217"/>
    </location>
</feature>
<keyword evidence="10" id="KW-1185">Reference proteome</keyword>
<evidence type="ECO:0000256" key="6">
    <source>
        <dbReference type="SAM" id="MobiDB-lite"/>
    </source>
</evidence>
<dbReference type="InterPro" id="IPR036259">
    <property type="entry name" value="MFS_trans_sf"/>
</dbReference>
<evidence type="ECO:0000256" key="1">
    <source>
        <dbReference type="ARBA" id="ARBA00004141"/>
    </source>
</evidence>
<dbReference type="AlphaFoldDB" id="A0A8E2JXZ6"/>
<feature type="transmembrane region" description="Helical" evidence="7">
    <location>
        <begin position="336"/>
        <end position="358"/>
    </location>
</feature>
<dbReference type="OrthoDB" id="10021397at2759"/>
<dbReference type="InterPro" id="IPR020846">
    <property type="entry name" value="MFS_dom"/>
</dbReference>
<evidence type="ECO:0000256" key="2">
    <source>
        <dbReference type="ARBA" id="ARBA00007520"/>
    </source>
</evidence>
<feature type="transmembrane region" description="Helical" evidence="7">
    <location>
        <begin position="370"/>
        <end position="389"/>
    </location>
</feature>
<dbReference type="InterPro" id="IPR011701">
    <property type="entry name" value="MFS"/>
</dbReference>
<feature type="domain" description="Major facilitator superfamily (MFS) profile" evidence="8">
    <location>
        <begin position="74"/>
        <end position="561"/>
    </location>
</feature>
<evidence type="ECO:0000313" key="10">
    <source>
        <dbReference type="Proteomes" id="UP000250140"/>
    </source>
</evidence>
<sequence>MTSSQPVDKAPTEQSPAKAGDNTPTTGRLSEDIQPLPGKQSSEKEQNTTDLANPPKVIISGLESHLHGFSLHILAAALCLAVFFMMLNASIVGTAIPKITSQFHSLDDVGWYGSAYLIANCTMLPLAGRIYTHCRLKITFLSFLWLFAFGSIISGSANGSKVLIAGRAISGAGGSGLSSGALAAINAASPLEKRPMMIGLVMAFSSIGSVIGPVIGGALTQGASWRWCFYINAFAVGITTAVILAVHFPARPEDKIPFSVKSTLQNLDLIGFAIFAPGCTIFLTALQWGGAKYPWNSSVVIGLFCGSAGFICLFIAWQYRMGDRAMLPLKMFSRRVVLCSSATIGFQMGTLMELTYYLPLWFQAVRNADPIMSGVMTLPMSISQMAYAVMSGWLVDTTGYYTLWAVTGCSLTAIGTGLLCTFTPSTGTGKWIGYQILIGAGRGMVMQMCVIAVQKDLPKEQENIGSTFLMFCQFLSGSVFIAVAQTIFTNSLGPALQKYAPTTTKEQIIGLGALGLRTLPKKLIAGAVLAYNTSLVHSYYLATAGAALGFLASFGMGWGNLKKAKAMTQPA</sequence>
<comment type="subcellular location">
    <subcellularLocation>
        <location evidence="1">Membrane</location>
        <topology evidence="1">Multi-pass membrane protein</topology>
    </subcellularLocation>
</comment>
<dbReference type="PANTHER" id="PTHR23501:SF193">
    <property type="entry name" value="MULTIDRUG TRANSPORTER, PUTATIVE (AFU_ORTHOLOGUE AFUA_8G00940)-RELATED"/>
    <property type="match status" value="1"/>
</dbReference>
<protein>
    <submittedName>
        <fullName evidence="9">Efflux pump</fullName>
    </submittedName>
</protein>
<evidence type="ECO:0000259" key="8">
    <source>
        <dbReference type="PROSITE" id="PS50850"/>
    </source>
</evidence>
<evidence type="ECO:0000256" key="4">
    <source>
        <dbReference type="ARBA" id="ARBA00022989"/>
    </source>
</evidence>
<dbReference type="EMBL" id="KV748755">
    <property type="protein sequence ID" value="OCL13262.1"/>
    <property type="molecule type" value="Genomic_DNA"/>
</dbReference>
<feature type="transmembrane region" description="Helical" evidence="7">
    <location>
        <begin position="111"/>
        <end position="131"/>
    </location>
</feature>
<feature type="transmembrane region" description="Helical" evidence="7">
    <location>
        <begin position="465"/>
        <end position="488"/>
    </location>
</feature>
<evidence type="ECO:0000256" key="3">
    <source>
        <dbReference type="ARBA" id="ARBA00022692"/>
    </source>
</evidence>
<keyword evidence="3 7" id="KW-0812">Transmembrane</keyword>
<feature type="transmembrane region" description="Helical" evidence="7">
    <location>
        <begin position="229"/>
        <end position="248"/>
    </location>
</feature>
<organism evidence="9 10">
    <name type="scientific">Glonium stellatum</name>
    <dbReference type="NCBI Taxonomy" id="574774"/>
    <lineage>
        <taxon>Eukaryota</taxon>
        <taxon>Fungi</taxon>
        <taxon>Dikarya</taxon>
        <taxon>Ascomycota</taxon>
        <taxon>Pezizomycotina</taxon>
        <taxon>Dothideomycetes</taxon>
        <taxon>Pleosporomycetidae</taxon>
        <taxon>Gloniales</taxon>
        <taxon>Gloniaceae</taxon>
        <taxon>Glonium</taxon>
    </lineage>
</organism>
<feature type="transmembrane region" description="Helical" evidence="7">
    <location>
        <begin position="401"/>
        <end position="425"/>
    </location>
</feature>
<evidence type="ECO:0000256" key="7">
    <source>
        <dbReference type="SAM" id="Phobius"/>
    </source>
</evidence>
<feature type="transmembrane region" description="Helical" evidence="7">
    <location>
        <begin position="163"/>
        <end position="185"/>
    </location>
</feature>
<feature type="transmembrane region" description="Helical" evidence="7">
    <location>
        <begin position="539"/>
        <end position="561"/>
    </location>
</feature>
<keyword evidence="4 7" id="KW-1133">Transmembrane helix</keyword>
<dbReference type="CDD" id="cd17502">
    <property type="entry name" value="MFS_Azr1_MDR_like"/>
    <property type="match status" value="1"/>
</dbReference>
<dbReference type="PANTHER" id="PTHR23501">
    <property type="entry name" value="MAJOR FACILITATOR SUPERFAMILY"/>
    <property type="match status" value="1"/>
</dbReference>
<keyword evidence="5 7" id="KW-0472">Membrane</keyword>
<dbReference type="GO" id="GO:0005886">
    <property type="term" value="C:plasma membrane"/>
    <property type="evidence" value="ECO:0007669"/>
    <property type="project" value="TreeGrafter"/>
</dbReference>
<gene>
    <name evidence="9" type="ORF">AOQ84DRAFT_416334</name>
</gene>
<evidence type="ECO:0000313" key="9">
    <source>
        <dbReference type="EMBL" id="OCL13262.1"/>
    </source>
</evidence>
<dbReference type="Pfam" id="PF07690">
    <property type="entry name" value="MFS_1"/>
    <property type="match status" value="1"/>
</dbReference>
<feature type="transmembrane region" description="Helical" evidence="7">
    <location>
        <begin position="295"/>
        <end position="316"/>
    </location>
</feature>
<accession>A0A8E2JXZ6</accession>
<feature type="transmembrane region" description="Helical" evidence="7">
    <location>
        <begin position="138"/>
        <end position="157"/>
    </location>
</feature>
<dbReference type="FunFam" id="1.20.1250.20:FF:000196">
    <property type="entry name" value="MFS toxin efflux pump (AflT)"/>
    <property type="match status" value="1"/>
</dbReference>
<dbReference type="Proteomes" id="UP000250140">
    <property type="component" value="Unassembled WGS sequence"/>
</dbReference>
<dbReference type="PRINTS" id="PR01036">
    <property type="entry name" value="TCRTETB"/>
</dbReference>
<feature type="region of interest" description="Disordered" evidence="6">
    <location>
        <begin position="1"/>
        <end position="51"/>
    </location>
</feature>
<reference evidence="9 10" key="1">
    <citation type="journal article" date="2016" name="Nat. Commun.">
        <title>Ectomycorrhizal ecology is imprinted in the genome of the dominant symbiotic fungus Cenococcum geophilum.</title>
        <authorList>
            <consortium name="DOE Joint Genome Institute"/>
            <person name="Peter M."/>
            <person name="Kohler A."/>
            <person name="Ohm R.A."/>
            <person name="Kuo A."/>
            <person name="Krutzmann J."/>
            <person name="Morin E."/>
            <person name="Arend M."/>
            <person name="Barry K.W."/>
            <person name="Binder M."/>
            <person name="Choi C."/>
            <person name="Clum A."/>
            <person name="Copeland A."/>
            <person name="Grisel N."/>
            <person name="Haridas S."/>
            <person name="Kipfer T."/>
            <person name="LaButti K."/>
            <person name="Lindquist E."/>
            <person name="Lipzen A."/>
            <person name="Maire R."/>
            <person name="Meier B."/>
            <person name="Mihaltcheva S."/>
            <person name="Molinier V."/>
            <person name="Murat C."/>
            <person name="Poggeler S."/>
            <person name="Quandt C.A."/>
            <person name="Sperisen C."/>
            <person name="Tritt A."/>
            <person name="Tisserant E."/>
            <person name="Crous P.W."/>
            <person name="Henrissat B."/>
            <person name="Nehls U."/>
            <person name="Egli S."/>
            <person name="Spatafora J.W."/>
            <person name="Grigoriev I.V."/>
            <person name="Martin F.M."/>
        </authorList>
    </citation>
    <scope>NUCLEOTIDE SEQUENCE [LARGE SCALE GENOMIC DNA]</scope>
    <source>
        <strain evidence="9 10">CBS 207.34</strain>
    </source>
</reference>
<feature type="transmembrane region" description="Helical" evidence="7">
    <location>
        <begin position="431"/>
        <end position="453"/>
    </location>
</feature>
<dbReference type="GO" id="GO:0022857">
    <property type="term" value="F:transmembrane transporter activity"/>
    <property type="evidence" value="ECO:0007669"/>
    <property type="project" value="InterPro"/>
</dbReference>
<dbReference type="PROSITE" id="PS50850">
    <property type="entry name" value="MFS"/>
    <property type="match status" value="1"/>
</dbReference>
<name>A0A8E2JXZ6_9PEZI</name>
<dbReference type="SUPFAM" id="SSF103473">
    <property type="entry name" value="MFS general substrate transporter"/>
    <property type="match status" value="1"/>
</dbReference>
<dbReference type="Gene3D" id="1.20.1250.20">
    <property type="entry name" value="MFS general substrate transporter like domains"/>
    <property type="match status" value="2"/>
</dbReference>
<feature type="transmembrane region" description="Helical" evidence="7">
    <location>
        <begin position="69"/>
        <end position="91"/>
    </location>
</feature>
<proteinExistence type="inferred from homology"/>
<evidence type="ECO:0000256" key="5">
    <source>
        <dbReference type="ARBA" id="ARBA00023136"/>
    </source>
</evidence>
<comment type="similarity">
    <text evidence="2">Belongs to the major facilitator superfamily. TCR/Tet family.</text>
</comment>